<comment type="similarity">
    <text evidence="2 5">Belongs to the acyl-CoA dehydrogenase family.</text>
</comment>
<evidence type="ECO:0000313" key="6">
    <source>
        <dbReference type="EMBL" id="AYF80896.1"/>
    </source>
</evidence>
<evidence type="ECO:0000256" key="2">
    <source>
        <dbReference type="ARBA" id="ARBA00009347"/>
    </source>
</evidence>
<evidence type="ECO:0000256" key="1">
    <source>
        <dbReference type="ARBA" id="ARBA00001974"/>
    </source>
</evidence>
<dbReference type="RefSeq" id="WP_000395615.1">
    <property type="nucleotide sequence ID" value="NZ_CP014282.1"/>
</dbReference>
<dbReference type="SUPFAM" id="SSF56645">
    <property type="entry name" value="Acyl-CoA dehydrogenase NM domain-like"/>
    <property type="match status" value="1"/>
</dbReference>
<dbReference type="InterPro" id="IPR046373">
    <property type="entry name" value="Acyl-CoA_Oxase/DH_mid-dom_sf"/>
</dbReference>
<dbReference type="Pfam" id="PF00441">
    <property type="entry name" value="Acyl-CoA_dh_1"/>
    <property type="match status" value="1"/>
</dbReference>
<evidence type="ECO:0000256" key="5">
    <source>
        <dbReference type="RuleBase" id="RU362125"/>
    </source>
</evidence>
<dbReference type="Pfam" id="PF02770">
    <property type="entry name" value="Acyl-CoA_dh_M"/>
    <property type="match status" value="1"/>
</dbReference>
<organism evidence="6 7">
    <name type="scientific">Bacillus thuringiensis</name>
    <dbReference type="NCBI Taxonomy" id="1428"/>
    <lineage>
        <taxon>Bacteria</taxon>
        <taxon>Bacillati</taxon>
        <taxon>Bacillota</taxon>
        <taxon>Bacilli</taxon>
        <taxon>Bacillales</taxon>
        <taxon>Bacillaceae</taxon>
        <taxon>Bacillus</taxon>
        <taxon>Bacillus cereus group</taxon>
    </lineage>
</organism>
<dbReference type="Proteomes" id="UP000269847">
    <property type="component" value="Chromosome"/>
</dbReference>
<dbReference type="GO" id="GO:0050660">
    <property type="term" value="F:flavin adenine dinucleotide binding"/>
    <property type="evidence" value="ECO:0007669"/>
    <property type="project" value="InterPro"/>
</dbReference>
<dbReference type="InterPro" id="IPR013786">
    <property type="entry name" value="AcylCoA_DH/ox_N"/>
</dbReference>
<keyword evidence="4 5" id="KW-0274">FAD</keyword>
<dbReference type="PANTHER" id="PTHR43884">
    <property type="entry name" value="ACYL-COA DEHYDROGENASE"/>
    <property type="match status" value="1"/>
</dbReference>
<evidence type="ECO:0000256" key="4">
    <source>
        <dbReference type="ARBA" id="ARBA00022827"/>
    </source>
</evidence>
<dbReference type="EMBL" id="CP032608">
    <property type="protein sequence ID" value="AYF80896.1"/>
    <property type="molecule type" value="Genomic_DNA"/>
</dbReference>
<dbReference type="SUPFAM" id="SSF47203">
    <property type="entry name" value="Acyl-CoA dehydrogenase C-terminal domain-like"/>
    <property type="match status" value="1"/>
</dbReference>
<reference evidence="6 7" key="1">
    <citation type="submission" date="2018-09" db="EMBL/GenBank/DDBJ databases">
        <title>Complete genome of Bacillus thuringiensis strain QZL38.</title>
        <authorList>
            <person name="Song F."/>
        </authorList>
    </citation>
    <scope>NUCLEOTIDE SEQUENCE [LARGE SCALE GENOMIC DNA]</scope>
    <source>
        <strain evidence="6 7">QZL38</strain>
    </source>
</reference>
<dbReference type="InterPro" id="IPR006091">
    <property type="entry name" value="Acyl-CoA_Oxase/DH_mid-dom"/>
</dbReference>
<dbReference type="Gene3D" id="1.20.140.10">
    <property type="entry name" value="Butyryl-CoA Dehydrogenase, subunit A, domain 3"/>
    <property type="match status" value="1"/>
</dbReference>
<evidence type="ECO:0000256" key="3">
    <source>
        <dbReference type="ARBA" id="ARBA00022630"/>
    </source>
</evidence>
<keyword evidence="3 5" id="KW-0285">Flavoprotein</keyword>
<accession>A0A9W3YH65</accession>
<sequence>MEFNWNSVQQAMKTKYTQFSTTLNENAAECYQNRSFDFETWNQITKEGIWKIPVPEEYGGLGMSWWEFSAALEGLASRSTDLGFLLSIIAHIGCLRVLLLHGTEEQKHYYLNELMNGKIGATAITESTGGSDVARIRTAGEYDANQIILNGKKSHITNAPIADIVVLVGRIPELGKQDITLFILEKDLEGLSFGEKEDMFGNRTSPTGDIYLNNVSITNKSILGHPGDGLQTLYNMISLDRLLYGLVAAAFMEGLMFKSLEYSNDRVAFKTPIANHQYIQQKLTDIKMNIETTKLITYSALEKLIKNDDEASLMCSMAKYIGTESLFQTAQHVMQIHGHSGYMVGQISKLFQDSAGTRIAGGTSDIQRVNMFNQMQKIYQNREAVVWN</sequence>
<gene>
    <name evidence="6" type="ORF">D7J84_06500</name>
</gene>
<dbReference type="InterPro" id="IPR037069">
    <property type="entry name" value="AcylCoA_DH/ox_N_sf"/>
</dbReference>
<proteinExistence type="inferred from homology"/>
<keyword evidence="5" id="KW-0560">Oxidoreductase</keyword>
<dbReference type="GO" id="GO:0003995">
    <property type="term" value="F:acyl-CoA dehydrogenase activity"/>
    <property type="evidence" value="ECO:0007669"/>
    <property type="project" value="TreeGrafter"/>
</dbReference>
<dbReference type="PANTHER" id="PTHR43884:SF12">
    <property type="entry name" value="ISOVALERYL-COA DEHYDROGENASE, MITOCHONDRIAL-RELATED"/>
    <property type="match status" value="1"/>
</dbReference>
<dbReference type="Gene3D" id="2.40.110.10">
    <property type="entry name" value="Butyryl-CoA Dehydrogenase, subunit A, domain 2"/>
    <property type="match status" value="1"/>
</dbReference>
<dbReference type="Gene3D" id="1.10.540.10">
    <property type="entry name" value="Acyl-CoA dehydrogenase/oxidase, N-terminal domain"/>
    <property type="match status" value="1"/>
</dbReference>
<dbReference type="InterPro" id="IPR009100">
    <property type="entry name" value="AcylCoA_DH/oxidase_NM_dom_sf"/>
</dbReference>
<name>A0A9W3YH65_BACTU</name>
<dbReference type="AlphaFoldDB" id="A0A9W3YH65"/>
<dbReference type="CDD" id="cd00567">
    <property type="entry name" value="ACAD"/>
    <property type="match status" value="1"/>
</dbReference>
<protein>
    <submittedName>
        <fullName evidence="6">Acyl-CoA dehydrogenase</fullName>
    </submittedName>
</protein>
<dbReference type="InterPro" id="IPR009075">
    <property type="entry name" value="AcylCo_DH/oxidase_C"/>
</dbReference>
<evidence type="ECO:0000313" key="7">
    <source>
        <dbReference type="Proteomes" id="UP000269847"/>
    </source>
</evidence>
<dbReference type="InterPro" id="IPR036250">
    <property type="entry name" value="AcylCo_DH-like_C"/>
</dbReference>
<comment type="cofactor">
    <cofactor evidence="1 5">
        <name>FAD</name>
        <dbReference type="ChEBI" id="CHEBI:57692"/>
    </cofactor>
</comment>
<dbReference type="Pfam" id="PF02771">
    <property type="entry name" value="Acyl-CoA_dh_N"/>
    <property type="match status" value="1"/>
</dbReference>